<feature type="active site" description="Charge relay system" evidence="8 9">
    <location>
        <position position="295"/>
    </location>
</feature>
<evidence type="ECO:0000256" key="12">
    <source>
        <dbReference type="SAM" id="SignalP"/>
    </source>
</evidence>
<feature type="active site" description="Charge relay system" evidence="8 9">
    <location>
        <position position="216"/>
    </location>
</feature>
<dbReference type="PROSITE" id="PS51892">
    <property type="entry name" value="SUBTILASE"/>
    <property type="match status" value="1"/>
</dbReference>
<keyword evidence="3 9" id="KW-0645">Protease</keyword>
<organism evidence="14 15">
    <name type="scientific">Anaerocolumna xylanovorans DSM 12503</name>
    <dbReference type="NCBI Taxonomy" id="1121345"/>
    <lineage>
        <taxon>Bacteria</taxon>
        <taxon>Bacillati</taxon>
        <taxon>Bacillota</taxon>
        <taxon>Clostridia</taxon>
        <taxon>Lachnospirales</taxon>
        <taxon>Lachnospiraceae</taxon>
        <taxon>Anaerocolumna</taxon>
    </lineage>
</organism>
<evidence type="ECO:0000256" key="9">
    <source>
        <dbReference type="PROSITE-ProRule" id="PRU01240"/>
    </source>
</evidence>
<dbReference type="InterPro" id="IPR000209">
    <property type="entry name" value="Peptidase_S8/S53_dom"/>
</dbReference>
<keyword evidence="15" id="KW-1185">Reference proteome</keyword>
<evidence type="ECO:0000256" key="11">
    <source>
        <dbReference type="SAM" id="MobiDB-lite"/>
    </source>
</evidence>
<dbReference type="InterPro" id="IPR015500">
    <property type="entry name" value="Peptidase_S8_subtilisin-rel"/>
</dbReference>
<dbReference type="InterPro" id="IPR022398">
    <property type="entry name" value="Peptidase_S8_His-AS"/>
</dbReference>
<evidence type="ECO:0000259" key="13">
    <source>
        <dbReference type="SMART" id="SM00635"/>
    </source>
</evidence>
<accession>A0A1M7YD43</accession>
<evidence type="ECO:0000256" key="4">
    <source>
        <dbReference type="ARBA" id="ARBA00022729"/>
    </source>
</evidence>
<keyword evidence="2" id="KW-0964">Secreted</keyword>
<dbReference type="Pfam" id="PF00082">
    <property type="entry name" value="Peptidase_S8"/>
    <property type="match status" value="1"/>
</dbReference>
<feature type="domain" description="BIG2" evidence="13">
    <location>
        <begin position="1322"/>
        <end position="1396"/>
    </location>
</feature>
<evidence type="ECO:0000256" key="1">
    <source>
        <dbReference type="ARBA" id="ARBA00011073"/>
    </source>
</evidence>
<dbReference type="PANTHER" id="PTHR43399:SF4">
    <property type="entry name" value="CELL WALL-ASSOCIATED PROTEASE"/>
    <property type="match status" value="1"/>
</dbReference>
<dbReference type="InterPro" id="IPR036852">
    <property type="entry name" value="Peptidase_S8/S53_dom_sf"/>
</dbReference>
<dbReference type="CDD" id="cd02133">
    <property type="entry name" value="PA_C5a_like"/>
    <property type="match status" value="1"/>
</dbReference>
<dbReference type="Gene3D" id="2.60.40.1710">
    <property type="entry name" value="Subtilisin-like superfamily"/>
    <property type="match status" value="1"/>
</dbReference>
<protein>
    <submittedName>
        <fullName evidence="14">Lactocepin</fullName>
    </submittedName>
</protein>
<name>A0A1M7YD43_9FIRM</name>
<evidence type="ECO:0000256" key="6">
    <source>
        <dbReference type="ARBA" id="ARBA00022801"/>
    </source>
</evidence>
<dbReference type="Proteomes" id="UP000184612">
    <property type="component" value="Unassembled WGS sequence"/>
</dbReference>
<dbReference type="GO" id="GO:0004252">
    <property type="term" value="F:serine-type endopeptidase activity"/>
    <property type="evidence" value="ECO:0007669"/>
    <property type="project" value="UniProtKB-UniRule"/>
</dbReference>
<dbReference type="InterPro" id="IPR003343">
    <property type="entry name" value="Big_2"/>
</dbReference>
<dbReference type="OrthoDB" id="9762689at2"/>
<dbReference type="EMBL" id="FRFD01000008">
    <property type="protein sequence ID" value="SHO50496.1"/>
    <property type="molecule type" value="Genomic_DNA"/>
</dbReference>
<feature type="compositionally biased region" description="Low complexity" evidence="11">
    <location>
        <begin position="1130"/>
        <end position="1140"/>
    </location>
</feature>
<feature type="region of interest" description="Disordered" evidence="11">
    <location>
        <begin position="1128"/>
        <end position="1235"/>
    </location>
</feature>
<dbReference type="InterPro" id="IPR023828">
    <property type="entry name" value="Peptidase_S8_Ser-AS"/>
</dbReference>
<dbReference type="SMART" id="SM00635">
    <property type="entry name" value="BID_2"/>
    <property type="match status" value="2"/>
</dbReference>
<dbReference type="GO" id="GO:0006508">
    <property type="term" value="P:proteolysis"/>
    <property type="evidence" value="ECO:0007669"/>
    <property type="project" value="UniProtKB-KW"/>
</dbReference>
<evidence type="ECO:0000313" key="14">
    <source>
        <dbReference type="EMBL" id="SHO50496.1"/>
    </source>
</evidence>
<proteinExistence type="inferred from homology"/>
<dbReference type="PROSITE" id="PS00138">
    <property type="entry name" value="SUBTILASE_SER"/>
    <property type="match status" value="1"/>
</dbReference>
<dbReference type="InterPro" id="IPR034216">
    <property type="entry name" value="C5a_Peptidase"/>
</dbReference>
<dbReference type="InterPro" id="IPR008964">
    <property type="entry name" value="Invasin/intimin_cell_adhesion"/>
</dbReference>
<dbReference type="SUPFAM" id="SSF49373">
    <property type="entry name" value="Invasin/intimin cell-adhesion fragments"/>
    <property type="match status" value="2"/>
</dbReference>
<feature type="active site" description="Charge relay system" evidence="8 9">
    <location>
        <position position="626"/>
    </location>
</feature>
<dbReference type="InterPro" id="IPR051048">
    <property type="entry name" value="Peptidase_S8/S53_subtilisin"/>
</dbReference>
<feature type="signal peptide" evidence="12">
    <location>
        <begin position="1"/>
        <end position="21"/>
    </location>
</feature>
<keyword evidence="7 9" id="KW-0720">Serine protease</keyword>
<evidence type="ECO:0000256" key="5">
    <source>
        <dbReference type="ARBA" id="ARBA00022737"/>
    </source>
</evidence>
<feature type="compositionally biased region" description="Low complexity" evidence="11">
    <location>
        <begin position="1193"/>
        <end position="1221"/>
    </location>
</feature>
<evidence type="ECO:0000256" key="8">
    <source>
        <dbReference type="PIRSR" id="PIRSR615500-1"/>
    </source>
</evidence>
<dbReference type="Pfam" id="PF02368">
    <property type="entry name" value="Big_2"/>
    <property type="match status" value="1"/>
</dbReference>
<dbReference type="InterPro" id="IPR023827">
    <property type="entry name" value="Peptidase_S8_Asp-AS"/>
</dbReference>
<dbReference type="PROSITE" id="PS00137">
    <property type="entry name" value="SUBTILASE_HIS"/>
    <property type="match status" value="1"/>
</dbReference>
<dbReference type="PRINTS" id="PR00723">
    <property type="entry name" value="SUBTILISIN"/>
</dbReference>
<evidence type="ECO:0000256" key="3">
    <source>
        <dbReference type="ARBA" id="ARBA00022670"/>
    </source>
</evidence>
<dbReference type="CDD" id="cd07475">
    <property type="entry name" value="Peptidases_S8_C5a_Peptidase"/>
    <property type="match status" value="1"/>
</dbReference>
<keyword evidence="4 12" id="KW-0732">Signal</keyword>
<feature type="domain" description="BIG2" evidence="13">
    <location>
        <begin position="1239"/>
        <end position="1318"/>
    </location>
</feature>
<dbReference type="STRING" id="1121345.SAMN02745217_02747"/>
<feature type="chain" id="PRO_5038792616" evidence="12">
    <location>
        <begin position="22"/>
        <end position="1399"/>
    </location>
</feature>
<dbReference type="Pfam" id="PF02225">
    <property type="entry name" value="PA"/>
    <property type="match status" value="1"/>
</dbReference>
<dbReference type="Gene3D" id="3.50.30.30">
    <property type="match status" value="1"/>
</dbReference>
<dbReference type="SUPFAM" id="SSF52743">
    <property type="entry name" value="Subtilisin-like"/>
    <property type="match status" value="1"/>
</dbReference>
<dbReference type="PANTHER" id="PTHR43399">
    <property type="entry name" value="SUBTILISIN-RELATED"/>
    <property type="match status" value="1"/>
</dbReference>
<reference evidence="14 15" key="1">
    <citation type="submission" date="2016-12" db="EMBL/GenBank/DDBJ databases">
        <authorList>
            <person name="Song W.-J."/>
            <person name="Kurnit D.M."/>
        </authorList>
    </citation>
    <scope>NUCLEOTIDE SEQUENCE [LARGE SCALE GENOMIC DNA]</scope>
    <source>
        <strain evidence="14 15">DSM 12503</strain>
    </source>
</reference>
<keyword evidence="5" id="KW-0677">Repeat</keyword>
<dbReference type="Gene3D" id="3.40.50.200">
    <property type="entry name" value="Peptidase S8/S53 domain"/>
    <property type="match status" value="1"/>
</dbReference>
<comment type="similarity">
    <text evidence="1 9 10">Belongs to the peptidase S8 family.</text>
</comment>
<dbReference type="InterPro" id="IPR046450">
    <property type="entry name" value="PA_dom_sf"/>
</dbReference>
<gene>
    <name evidence="14" type="ORF">SAMN02745217_02747</name>
</gene>
<dbReference type="RefSeq" id="WP_073589431.1">
    <property type="nucleotide sequence ID" value="NZ_FRFD01000008.1"/>
</dbReference>
<evidence type="ECO:0000256" key="7">
    <source>
        <dbReference type="ARBA" id="ARBA00022825"/>
    </source>
</evidence>
<dbReference type="PROSITE" id="PS00136">
    <property type="entry name" value="SUBTILASE_ASP"/>
    <property type="match status" value="1"/>
</dbReference>
<evidence type="ECO:0000256" key="2">
    <source>
        <dbReference type="ARBA" id="ARBA00022525"/>
    </source>
</evidence>
<dbReference type="Gene3D" id="2.60.40.1080">
    <property type="match status" value="2"/>
</dbReference>
<sequence>MRKKVTAVLTALVLTVSSILANPFAYPDAVKADTEGNPAAASNSNGSTKPLTIPGGLKGYEGSINDASGKNKPVAVIVELEGTPLLEQYIGDNSLMRSNFFQSFEDFSKSAEADRITSDLQKQQENVISQISHLKTLNTAPKVLYHYTNVMNGFAIKVKASAIPSIKKISGVKTAYEAPVYEKIDPVMDTSNNTIGASTLWDLNYKGQKTAVAIIDTGLDVTHPGFLTMPERPKFPDASSLQVRLTDSGNLLQSGITDVSKTFVNTKVPYAYDYADKDPDVIPEPESVTANGNDHGTHVAGTVAAPEGDSDNITGVVPEAQLMIMKVFSDILGNTGASTENILAAIEDAVILGADVINMSLGSPSGFTEEGEDSISAVYDRVESAGITMAVSAGNSYSSTYGNAFKNLTPSGLAVSANPDTSVVGSPSTYLTPLSVASVANINYHANYFEVEGTKVTYSEPAEGNQPFFSSLSAVSGGAIEYVDVPGLGKNTDYAGIDVTGKIALVRRGDISFNDKLIYAKNHGAVAIIVSNNTTGSLNMAITDYNIPAISISLADGNFLRSAAEKIATVSGEPGIFPDTYGNTPSDFSSLGITPDLKLKPEIAAPGGNIYSTLPGGKYGTMSGTSMAAPHIAGAYALMKQYLNEKTEYFLTSPEKAVIATDLLMSTAIPSQTADGTPYTPRKQGSGVVNVYNAVNAGAYLYTDKEDGANGRPKLNIGDDPAKNGVYTKSFHIRSITGSAITYVPKAVVLSESTDSLANLNVIDEAAANISSYADVSFTVNGTPVVSGSAIVLNSEADLTVEVTITLKDEIRQHLDAFFENGAFVDGYLTLVSDGVDLSIPFMGFYGDWTKAPLFDAGSASDLKGYQQTIHALYSETPDGYGYLGVNPFDNNAYSLIGTYTPYQYESLYQLLAPCADTDKIAISPNGDGNFDSVDVAALSLLRNAKSLSFQLTDKDGGLLLSDSLSYETKTQYISSKQAIVPTYLTLLYGGLDSAGKLLPNNSVVTLTVSGELDYSDHGQNNERSQLVFPITIDTEKPALLSSSSAKDSFHIYVKDNQYVAAAILYKKSDAVNPLGVFLINEDTKGKETDILLDKKALSITNVPLSDLAVTLYDYALNSESYDLGAYQVTPSPSATETPTPSGPASPSPSITEPAPSDPASPSPSVTEPAPSDPASPSPSVTEPAPSDPASPSPSVSGGPVPTVPVPTATAAPTPTATVAPTPTPTVTPAPTKAPDYSKAAKVTLNRNNLFPKETAAVNVKLSDKVTDKDTVHITYSSSDKAIAKITSKGRITAVSPGKATIKISITVNDNTSVYSLKLTVKKPYVSFTTKTTALKAGKTFTFKAKAYGITEAVTYSVSDTSIAAINKKSGKLKAKKAGSVYVIAKAGDYSIRYKLTIK</sequence>
<evidence type="ECO:0000256" key="10">
    <source>
        <dbReference type="RuleBase" id="RU003355"/>
    </source>
</evidence>
<dbReference type="SUPFAM" id="SSF52025">
    <property type="entry name" value="PA domain"/>
    <property type="match status" value="1"/>
</dbReference>
<evidence type="ECO:0000313" key="15">
    <source>
        <dbReference type="Proteomes" id="UP000184612"/>
    </source>
</evidence>
<keyword evidence="6 9" id="KW-0378">Hydrolase</keyword>
<dbReference type="InterPro" id="IPR003137">
    <property type="entry name" value="PA_domain"/>
</dbReference>